<name>C6B892_RHILS</name>
<dbReference type="KEGG" id="rlg:Rleg_5844"/>
<gene>
    <name evidence="1" type="ordered locus">Rleg_5844</name>
</gene>
<evidence type="ECO:0000313" key="1">
    <source>
        <dbReference type="EMBL" id="ACS60624.1"/>
    </source>
</evidence>
<keyword evidence="1" id="KW-0614">Plasmid</keyword>
<organism evidence="1 2">
    <name type="scientific">Rhizobium leguminosarum bv. trifolii (strain WSM1325)</name>
    <dbReference type="NCBI Taxonomy" id="395491"/>
    <lineage>
        <taxon>Bacteria</taxon>
        <taxon>Pseudomonadati</taxon>
        <taxon>Pseudomonadota</taxon>
        <taxon>Alphaproteobacteria</taxon>
        <taxon>Hyphomicrobiales</taxon>
        <taxon>Rhizobiaceae</taxon>
        <taxon>Rhizobium/Agrobacterium group</taxon>
        <taxon>Rhizobium</taxon>
    </lineage>
</organism>
<accession>C6B892</accession>
<dbReference type="Proteomes" id="UP000002256">
    <property type="component" value="Plasmid pR132503"/>
</dbReference>
<sequence length="101" mass="11504">MNTKIKPERAEILRLRARIVAVERATLAALELVLLLKPKELEAFLESRRKELSQNYLDETFATDLVDPAERDFVAEEVERLMRALQSEMDFKGGVSTPESG</sequence>
<geneLocation type="plasmid" evidence="1 2">
    <name>pR132503</name>
</geneLocation>
<protein>
    <submittedName>
        <fullName evidence="1">Uncharacterized protein</fullName>
    </submittedName>
</protein>
<reference evidence="1 2" key="1">
    <citation type="journal article" date="2010" name="Stand. Genomic Sci.">
        <title>Complete genome sequence of Rhizobium leguminosarum bv. trifolii strain WSM1325, an effective microsymbiont of annual Mediterranean clovers.</title>
        <authorList>
            <person name="Reeve W."/>
            <person name="O'Hara G."/>
            <person name="Chain P."/>
            <person name="Ardley J."/>
            <person name="Brau L."/>
            <person name="Nandesena K."/>
            <person name="Tiwari R."/>
            <person name="Copeland A."/>
            <person name="Nolan M."/>
            <person name="Han C."/>
            <person name="Brettin T."/>
            <person name="Land M."/>
            <person name="Ovchinikova G."/>
            <person name="Ivanova N."/>
            <person name="Mavromatis K."/>
            <person name="Markowitz V."/>
            <person name="Kyrpides N."/>
            <person name="Melino V."/>
            <person name="Denton M."/>
            <person name="Yates R."/>
            <person name="Howieson J."/>
        </authorList>
    </citation>
    <scope>NUCLEOTIDE SEQUENCE [LARGE SCALE GENOMIC DNA]</scope>
    <source>
        <strain evidence="2">WSM1325</strain>
        <plasmid evidence="2">Plasmid pR132503</plasmid>
    </source>
</reference>
<proteinExistence type="predicted"/>
<evidence type="ECO:0000313" key="2">
    <source>
        <dbReference type="Proteomes" id="UP000002256"/>
    </source>
</evidence>
<dbReference type="HOGENOM" id="CLU_2289378_0_0_5"/>
<dbReference type="EMBL" id="CP001625">
    <property type="protein sequence ID" value="ACS60624.1"/>
    <property type="molecule type" value="Genomic_DNA"/>
</dbReference>
<dbReference type="AlphaFoldDB" id="C6B892"/>